<evidence type="ECO:0000259" key="6">
    <source>
        <dbReference type="Pfam" id="PF00899"/>
    </source>
</evidence>
<accession>A0A9Q3H1Y8</accession>
<comment type="similarity">
    <text evidence="2 5">Belongs to the ubiquitin-activating E1 family. ULA1 subfamily.</text>
</comment>
<evidence type="ECO:0000256" key="3">
    <source>
        <dbReference type="ARBA" id="ARBA00015407"/>
    </source>
</evidence>
<dbReference type="OrthoDB" id="1708823at2759"/>
<evidence type="ECO:0000256" key="1">
    <source>
        <dbReference type="ARBA" id="ARBA00005032"/>
    </source>
</evidence>
<organism evidence="7 8">
    <name type="scientific">Austropuccinia psidii MF-1</name>
    <dbReference type="NCBI Taxonomy" id="1389203"/>
    <lineage>
        <taxon>Eukaryota</taxon>
        <taxon>Fungi</taxon>
        <taxon>Dikarya</taxon>
        <taxon>Basidiomycota</taxon>
        <taxon>Pucciniomycotina</taxon>
        <taxon>Pucciniomycetes</taxon>
        <taxon>Pucciniales</taxon>
        <taxon>Sphaerophragmiaceae</taxon>
        <taxon>Austropuccinia</taxon>
    </lineage>
</organism>
<comment type="function">
    <text evidence="5">Regulatory subunit of the dimeric UBA3-ULA1 E1 enzyme.</text>
</comment>
<comment type="pathway">
    <text evidence="1 5">Protein modification; protein neddylation.</text>
</comment>
<dbReference type="GO" id="GO:0019781">
    <property type="term" value="F:NEDD8 activating enzyme activity"/>
    <property type="evidence" value="ECO:0007669"/>
    <property type="project" value="UniProtKB-UniRule"/>
</dbReference>
<dbReference type="Gene3D" id="3.40.50.720">
    <property type="entry name" value="NAD(P)-binding Rossmann-like Domain"/>
    <property type="match status" value="2"/>
</dbReference>
<keyword evidence="4 5" id="KW-0833">Ubl conjugation pathway</keyword>
<dbReference type="SUPFAM" id="SSF69572">
    <property type="entry name" value="Activating enzymes of the ubiquitin-like proteins"/>
    <property type="match status" value="1"/>
</dbReference>
<name>A0A9Q3H1Y8_9BASI</name>
<evidence type="ECO:0000256" key="5">
    <source>
        <dbReference type="PIRNR" id="PIRNR039099"/>
    </source>
</evidence>
<dbReference type="EMBL" id="AVOT02008958">
    <property type="protein sequence ID" value="MBW0487074.1"/>
    <property type="molecule type" value="Genomic_DNA"/>
</dbReference>
<dbReference type="PANTHER" id="PTHR10953">
    <property type="entry name" value="UBIQUITIN-ACTIVATING ENZYME E1"/>
    <property type="match status" value="1"/>
</dbReference>
<dbReference type="GO" id="GO:0005737">
    <property type="term" value="C:cytoplasm"/>
    <property type="evidence" value="ECO:0007669"/>
    <property type="project" value="TreeGrafter"/>
</dbReference>
<dbReference type="GO" id="GO:0045116">
    <property type="term" value="P:protein neddylation"/>
    <property type="evidence" value="ECO:0007669"/>
    <property type="project" value="UniProtKB-UniRule"/>
</dbReference>
<protein>
    <recommendedName>
        <fullName evidence="3 5">NEDD8-activating enzyme E1 regulatory subunit</fullName>
    </recommendedName>
</protein>
<keyword evidence="8" id="KW-1185">Reference proteome</keyword>
<sequence length="597" mass="67259">MKRACDQEDDLQAQLKFTKNMTDNNTMAEAAAPLLTPHVSDTVRPDLKTQRYDRQLRLWDVSGQNRLENAKMMISPVTATSSQILKNLVLAGLSYICLIDPDLVRQSDIGNNFFLDQSSLGKSRAEECARFLKELNSDVWFQPDEAFLQPGIFDRDLSHGLTQMNVVVGVRLTEQIEELAAEECWYSNVPFISVQTCGLIASIRMQIRELGLIETHPNSLADLRLDSPFPDLLDFVSSFEMKSLDGFDHAHIPAVVIIIHFLELFKTTHDGNLPKNSAERNELKKMILSEQRNSDEDNFDEAVSMIARACNPTTIPSHIQELFSDKYCDEIPPFQSTFWLLVRTLREFVKRGQENGSPAQLPLSGVLPDMKSDTNNYVQLKSIYRRQATQDLMRFKSILSELLEALPVPTDLMVLEDESDTAWPDISDESIEIFVKHSAHLRLIRGRSIEQESTQPRSFGSQLLLECQSDEEPSSLIWYLALKACAQFRSMNNGRYPGAIRGQEQADFDSLQQLLTTYLNKHGWTQPLDQGTQLPLKLEKSLKEIVNSAGAELPQMSALVGGMAAQEALKVITKQYIPLNGTCIIDAIKSCTSVLNL</sequence>
<evidence type="ECO:0000313" key="8">
    <source>
        <dbReference type="Proteomes" id="UP000765509"/>
    </source>
</evidence>
<dbReference type="FunFam" id="3.40.50.720:FF:000860">
    <property type="entry name" value="NEDD8-activating enzyme E1 regulatory subunit"/>
    <property type="match status" value="1"/>
</dbReference>
<dbReference type="Proteomes" id="UP000765509">
    <property type="component" value="Unassembled WGS sequence"/>
</dbReference>
<evidence type="ECO:0000313" key="7">
    <source>
        <dbReference type="EMBL" id="MBW0487074.1"/>
    </source>
</evidence>
<dbReference type="InterPro" id="IPR035985">
    <property type="entry name" value="Ubiquitin-activating_enz"/>
</dbReference>
<dbReference type="FunFam" id="3.40.50.720:FF:000475">
    <property type="entry name" value="NEDD8-activating enzyme E1 regulatory subunit"/>
    <property type="match status" value="1"/>
</dbReference>
<proteinExistence type="inferred from homology"/>
<evidence type="ECO:0000256" key="2">
    <source>
        <dbReference type="ARBA" id="ARBA00006868"/>
    </source>
</evidence>
<dbReference type="InterPro" id="IPR000594">
    <property type="entry name" value="ThiF_NAD_FAD-bd"/>
</dbReference>
<reference evidence="7" key="1">
    <citation type="submission" date="2021-03" db="EMBL/GenBank/DDBJ databases">
        <title>Draft genome sequence of rust myrtle Austropuccinia psidii MF-1, a brazilian biotype.</title>
        <authorList>
            <person name="Quecine M.C."/>
            <person name="Pachon D.M.R."/>
            <person name="Bonatelli M.L."/>
            <person name="Correr F.H."/>
            <person name="Franceschini L.M."/>
            <person name="Leite T.F."/>
            <person name="Margarido G.R.A."/>
            <person name="Almeida C.A."/>
            <person name="Ferrarezi J.A."/>
            <person name="Labate C.A."/>
        </authorList>
    </citation>
    <scope>NUCLEOTIDE SEQUENCE</scope>
    <source>
        <strain evidence="7">MF-1</strain>
    </source>
</reference>
<dbReference type="PANTHER" id="PTHR10953:SF29">
    <property type="entry name" value="NEDD8-ACTIVATING ENZYME E1 REGULATORY SUBUNIT"/>
    <property type="match status" value="1"/>
</dbReference>
<gene>
    <name evidence="7" type="ORF">O181_026789</name>
</gene>
<dbReference type="InterPro" id="IPR045886">
    <property type="entry name" value="ThiF/MoeB/HesA"/>
</dbReference>
<dbReference type="PIRSF" id="PIRSF039099">
    <property type="entry name" value="APP-BP1"/>
    <property type="match status" value="1"/>
</dbReference>
<dbReference type="InterPro" id="IPR030667">
    <property type="entry name" value="APP-BP1"/>
</dbReference>
<evidence type="ECO:0000256" key="4">
    <source>
        <dbReference type="ARBA" id="ARBA00022786"/>
    </source>
</evidence>
<feature type="domain" description="THIF-type NAD/FAD binding fold" evidence="6">
    <location>
        <begin position="52"/>
        <end position="575"/>
    </location>
</feature>
<comment type="caution">
    <text evidence="7">The sequence shown here is derived from an EMBL/GenBank/DDBJ whole genome shotgun (WGS) entry which is preliminary data.</text>
</comment>
<dbReference type="AlphaFoldDB" id="A0A9Q3H1Y8"/>
<dbReference type="Pfam" id="PF00899">
    <property type="entry name" value="ThiF"/>
    <property type="match status" value="1"/>
</dbReference>